<dbReference type="Proteomes" id="UP000215914">
    <property type="component" value="Unassembled WGS sequence"/>
</dbReference>
<keyword evidence="2" id="KW-1185">Reference proteome</keyword>
<accession>A0A9K3J6Y9</accession>
<evidence type="ECO:0000313" key="2">
    <source>
        <dbReference type="Proteomes" id="UP000215914"/>
    </source>
</evidence>
<organism evidence="1 2">
    <name type="scientific">Helianthus annuus</name>
    <name type="common">Common sunflower</name>
    <dbReference type="NCBI Taxonomy" id="4232"/>
    <lineage>
        <taxon>Eukaryota</taxon>
        <taxon>Viridiplantae</taxon>
        <taxon>Streptophyta</taxon>
        <taxon>Embryophyta</taxon>
        <taxon>Tracheophyta</taxon>
        <taxon>Spermatophyta</taxon>
        <taxon>Magnoliopsida</taxon>
        <taxon>eudicotyledons</taxon>
        <taxon>Gunneridae</taxon>
        <taxon>Pentapetalae</taxon>
        <taxon>asterids</taxon>
        <taxon>campanulids</taxon>
        <taxon>Asterales</taxon>
        <taxon>Asteraceae</taxon>
        <taxon>Asteroideae</taxon>
        <taxon>Heliantheae alliance</taxon>
        <taxon>Heliantheae</taxon>
        <taxon>Helianthus</taxon>
    </lineage>
</organism>
<protein>
    <submittedName>
        <fullName evidence="1">Uncharacterized protein</fullName>
    </submittedName>
</protein>
<dbReference type="Gramene" id="mRNA:HanXRQr2_Chr04g0155841">
    <property type="protein sequence ID" value="mRNA:HanXRQr2_Chr04g0155841"/>
    <property type="gene ID" value="HanXRQr2_Chr04g0155841"/>
</dbReference>
<evidence type="ECO:0000313" key="1">
    <source>
        <dbReference type="EMBL" id="KAF5809327.1"/>
    </source>
</evidence>
<gene>
    <name evidence="1" type="ORF">HanXRQr2_Chr04g0155841</name>
</gene>
<name>A0A9K3J6Y9_HELAN</name>
<dbReference type="EMBL" id="MNCJ02000319">
    <property type="protein sequence ID" value="KAF5809327.1"/>
    <property type="molecule type" value="Genomic_DNA"/>
</dbReference>
<reference evidence="1" key="1">
    <citation type="journal article" date="2017" name="Nature">
        <title>The sunflower genome provides insights into oil metabolism, flowering and Asterid evolution.</title>
        <authorList>
            <person name="Badouin H."/>
            <person name="Gouzy J."/>
            <person name="Grassa C.J."/>
            <person name="Murat F."/>
            <person name="Staton S.E."/>
            <person name="Cottret L."/>
            <person name="Lelandais-Briere C."/>
            <person name="Owens G.L."/>
            <person name="Carrere S."/>
            <person name="Mayjonade B."/>
            <person name="Legrand L."/>
            <person name="Gill N."/>
            <person name="Kane N.C."/>
            <person name="Bowers J.E."/>
            <person name="Hubner S."/>
            <person name="Bellec A."/>
            <person name="Berard A."/>
            <person name="Berges H."/>
            <person name="Blanchet N."/>
            <person name="Boniface M.C."/>
            <person name="Brunel D."/>
            <person name="Catrice O."/>
            <person name="Chaidir N."/>
            <person name="Claudel C."/>
            <person name="Donnadieu C."/>
            <person name="Faraut T."/>
            <person name="Fievet G."/>
            <person name="Helmstetter N."/>
            <person name="King M."/>
            <person name="Knapp S.J."/>
            <person name="Lai Z."/>
            <person name="Le Paslier M.C."/>
            <person name="Lippi Y."/>
            <person name="Lorenzon L."/>
            <person name="Mandel J.R."/>
            <person name="Marage G."/>
            <person name="Marchand G."/>
            <person name="Marquand E."/>
            <person name="Bret-Mestries E."/>
            <person name="Morien E."/>
            <person name="Nambeesan S."/>
            <person name="Nguyen T."/>
            <person name="Pegot-Espagnet P."/>
            <person name="Pouilly N."/>
            <person name="Raftis F."/>
            <person name="Sallet E."/>
            <person name="Schiex T."/>
            <person name="Thomas J."/>
            <person name="Vandecasteele C."/>
            <person name="Vares D."/>
            <person name="Vear F."/>
            <person name="Vautrin S."/>
            <person name="Crespi M."/>
            <person name="Mangin B."/>
            <person name="Burke J.M."/>
            <person name="Salse J."/>
            <person name="Munos S."/>
            <person name="Vincourt P."/>
            <person name="Rieseberg L.H."/>
            <person name="Langlade N.B."/>
        </authorList>
    </citation>
    <scope>NUCLEOTIDE SEQUENCE</scope>
    <source>
        <tissue evidence="1">Leaves</tissue>
    </source>
</reference>
<sequence length="395" mass="44945">MADQLKLDVEVSHKQTRYLSNPPAEHYEEFNSIIFGLNSCRITHALKTNLVICSDMIRDFWLSAKVNRSGAEGAGLIEAKIQEKEIVIAEAVIREVLKFDDQTDHPTSFGRDRVVKALRRMSYEGEDPTVLKKLFPSYWGLFVHVFLLYIYETKGGLDQLNQVQTCTLVALVNYWDYNFSAFVFDNMKSMLENPKKKIFMLYPWFIQMIFDEKYPDLVKSANVHQFLGKYALEKHGKFRPIVGQLPAPTPLNATVAKEHDVQFVGVGVKPDIETEDLVTDDEGIESDMELMESTQAELHVRELPVMNYENLAALIESLKESLGNPPPMAGPTLKEQIQDDVAEDTDLVSHKRQRIDSEPSITDHVSHVAETNPVIRTEPEVEPTVAQDDVIPDFF</sequence>
<comment type="caution">
    <text evidence="1">The sequence shown here is derived from an EMBL/GenBank/DDBJ whole genome shotgun (WGS) entry which is preliminary data.</text>
</comment>
<dbReference type="AlphaFoldDB" id="A0A9K3J6Y9"/>
<proteinExistence type="predicted"/>
<reference evidence="1" key="2">
    <citation type="submission" date="2020-06" db="EMBL/GenBank/DDBJ databases">
        <title>Helianthus annuus Genome sequencing and assembly Release 2.</title>
        <authorList>
            <person name="Gouzy J."/>
            <person name="Langlade N."/>
            <person name="Munos S."/>
        </authorList>
    </citation>
    <scope>NUCLEOTIDE SEQUENCE</scope>
    <source>
        <tissue evidence="1">Leaves</tissue>
    </source>
</reference>